<evidence type="ECO:0000259" key="1">
    <source>
        <dbReference type="SMART" id="SM00849"/>
    </source>
</evidence>
<dbReference type="GO" id="GO:0016787">
    <property type="term" value="F:hydrolase activity"/>
    <property type="evidence" value="ECO:0007669"/>
    <property type="project" value="UniProtKB-KW"/>
</dbReference>
<dbReference type="PANTHER" id="PTHR42951">
    <property type="entry name" value="METALLO-BETA-LACTAMASE DOMAIN-CONTAINING"/>
    <property type="match status" value="1"/>
</dbReference>
<dbReference type="InterPro" id="IPR001279">
    <property type="entry name" value="Metallo-B-lactamas"/>
</dbReference>
<comment type="caution">
    <text evidence="2">The sequence shown here is derived from an EMBL/GenBank/DDBJ whole genome shotgun (WGS) entry which is preliminary data.</text>
</comment>
<dbReference type="InParanoid" id="A0A540VBY9"/>
<evidence type="ECO:0000313" key="2">
    <source>
        <dbReference type="EMBL" id="TQE94279.1"/>
    </source>
</evidence>
<dbReference type="CDD" id="cd16282">
    <property type="entry name" value="metallo-hydrolase-like_MBL-fold"/>
    <property type="match status" value="1"/>
</dbReference>
<sequence>MPHSNHVQLVDNAGWDARILVCRNDALVDTYLVVTRRYLVVVDTLINPATGARLLALARPYLTQGRSLLVVNTHADYDHCWGNQVFADLGTPIIGQREAPVRCTGVESRQLLQRLQAEEPDIFADVQLTPPNLLFDERLTIDGGDLTLELMATPGHTPDHISIYLPEIETLLAGDAAELPFPMAERVADLPHMRRSLERLAALNARTVLYCHGPVEAGPRLLQDNIAYFDRLEEACRVVLARGTPPDGLDDAGLIRWVGLPFGDAVPEGPAWAQVPESYRTAGHAAQIRQMLAWLQQR</sequence>
<reference evidence="2 3" key="1">
    <citation type="submission" date="2019-06" db="EMBL/GenBank/DDBJ databases">
        <title>Genome sequence of Litorilinea aerophila BAA-2444.</title>
        <authorList>
            <person name="Maclea K.S."/>
            <person name="Maurais E.G."/>
            <person name="Iannazzi L.C."/>
        </authorList>
    </citation>
    <scope>NUCLEOTIDE SEQUENCE [LARGE SCALE GENOMIC DNA]</scope>
    <source>
        <strain evidence="2 3">ATCC BAA-2444</strain>
    </source>
</reference>
<accession>A0A540VBY9</accession>
<dbReference type="AlphaFoldDB" id="A0A540VBY9"/>
<dbReference type="SUPFAM" id="SSF56281">
    <property type="entry name" value="Metallo-hydrolase/oxidoreductase"/>
    <property type="match status" value="1"/>
</dbReference>
<dbReference type="InterPro" id="IPR036866">
    <property type="entry name" value="RibonucZ/Hydroxyglut_hydro"/>
</dbReference>
<dbReference type="Proteomes" id="UP000317371">
    <property type="component" value="Unassembled WGS sequence"/>
</dbReference>
<keyword evidence="3" id="KW-1185">Reference proteome</keyword>
<keyword evidence="2" id="KW-0378">Hydrolase</keyword>
<proteinExistence type="predicted"/>
<evidence type="ECO:0000313" key="3">
    <source>
        <dbReference type="Proteomes" id="UP000317371"/>
    </source>
</evidence>
<gene>
    <name evidence="2" type="ORF">FKZ61_17155</name>
</gene>
<dbReference type="Pfam" id="PF00753">
    <property type="entry name" value="Lactamase_B"/>
    <property type="match status" value="1"/>
</dbReference>
<dbReference type="EMBL" id="VIGC01000025">
    <property type="protein sequence ID" value="TQE94279.1"/>
    <property type="molecule type" value="Genomic_DNA"/>
</dbReference>
<dbReference type="InterPro" id="IPR050855">
    <property type="entry name" value="NDM-1-like"/>
</dbReference>
<name>A0A540VBY9_9CHLR</name>
<dbReference type="RefSeq" id="WP_141611385.1">
    <property type="nucleotide sequence ID" value="NZ_VIGC02000025.1"/>
</dbReference>
<dbReference type="SMART" id="SM00849">
    <property type="entry name" value="Lactamase_B"/>
    <property type="match status" value="1"/>
</dbReference>
<dbReference type="OrthoDB" id="420651at2"/>
<protein>
    <submittedName>
        <fullName evidence="2">MBL fold metallo-hydrolase</fullName>
    </submittedName>
</protein>
<organism evidence="2 3">
    <name type="scientific">Litorilinea aerophila</name>
    <dbReference type="NCBI Taxonomy" id="1204385"/>
    <lineage>
        <taxon>Bacteria</taxon>
        <taxon>Bacillati</taxon>
        <taxon>Chloroflexota</taxon>
        <taxon>Caldilineae</taxon>
        <taxon>Caldilineales</taxon>
        <taxon>Caldilineaceae</taxon>
        <taxon>Litorilinea</taxon>
    </lineage>
</organism>
<dbReference type="Gene3D" id="3.60.15.10">
    <property type="entry name" value="Ribonuclease Z/Hydroxyacylglutathione hydrolase-like"/>
    <property type="match status" value="1"/>
</dbReference>
<feature type="domain" description="Metallo-beta-lactamase" evidence="1">
    <location>
        <begin position="27"/>
        <end position="212"/>
    </location>
</feature>